<name>A0A7R8D8Y7_LEPSM</name>
<evidence type="ECO:0000259" key="5">
    <source>
        <dbReference type="Pfam" id="PF01869"/>
    </source>
</evidence>
<feature type="domain" description="ATPase BadF/BadG/BcrA/BcrD type" evidence="5">
    <location>
        <begin position="17"/>
        <end position="245"/>
    </location>
</feature>
<dbReference type="AlphaFoldDB" id="A0A7R8D8Y7"/>
<dbReference type="PANTHER" id="PTHR12862:SF0">
    <property type="entry name" value="N-ACETYL-D-GLUCOSAMINE KINASE"/>
    <property type="match status" value="1"/>
</dbReference>
<evidence type="ECO:0000256" key="4">
    <source>
        <dbReference type="ARBA" id="ARBA00031123"/>
    </source>
</evidence>
<evidence type="ECO:0000256" key="2">
    <source>
        <dbReference type="ARBA" id="ARBA00012122"/>
    </source>
</evidence>
<evidence type="ECO:0000256" key="3">
    <source>
        <dbReference type="ARBA" id="ARBA00014974"/>
    </source>
</evidence>
<dbReference type="EC" id="2.7.1.59" evidence="2"/>
<evidence type="ECO:0000313" key="7">
    <source>
        <dbReference type="Proteomes" id="UP000675881"/>
    </source>
</evidence>
<dbReference type="PANTHER" id="PTHR12862">
    <property type="entry name" value="BADF TYPE ATPASE DOMAIN-CONTAINING PROTEIN"/>
    <property type="match status" value="1"/>
</dbReference>
<reference evidence="6" key="1">
    <citation type="submission" date="2021-02" db="EMBL/GenBank/DDBJ databases">
        <authorList>
            <person name="Bekaert M."/>
        </authorList>
    </citation>
    <scope>NUCLEOTIDE SEQUENCE</scope>
    <source>
        <strain evidence="6">IoA-00</strain>
    </source>
</reference>
<accession>A0A7R8D8Y7</accession>
<protein>
    <recommendedName>
        <fullName evidence="3">N-acetyl-D-glucosamine kinase</fullName>
        <ecNumber evidence="2">2.7.1.59</ecNumber>
    </recommendedName>
    <alternativeName>
        <fullName evidence="4">GlcNAc kinase</fullName>
    </alternativeName>
</protein>
<dbReference type="InterPro" id="IPR002731">
    <property type="entry name" value="ATPase_BadF"/>
</dbReference>
<evidence type="ECO:0000313" key="6">
    <source>
        <dbReference type="EMBL" id="CAF3038794.1"/>
    </source>
</evidence>
<dbReference type="InterPro" id="IPR039758">
    <property type="entry name" value="NAGK-like"/>
</dbReference>
<dbReference type="Gene3D" id="3.30.420.40">
    <property type="match status" value="1"/>
</dbReference>
<keyword evidence="6" id="KW-0808">Transferase</keyword>
<organism evidence="6 7">
    <name type="scientific">Lepeophtheirus salmonis</name>
    <name type="common">Salmon louse</name>
    <name type="synonym">Caligus salmonis</name>
    <dbReference type="NCBI Taxonomy" id="72036"/>
    <lineage>
        <taxon>Eukaryota</taxon>
        <taxon>Metazoa</taxon>
        <taxon>Ecdysozoa</taxon>
        <taxon>Arthropoda</taxon>
        <taxon>Crustacea</taxon>
        <taxon>Multicrustacea</taxon>
        <taxon>Hexanauplia</taxon>
        <taxon>Copepoda</taxon>
        <taxon>Siphonostomatoida</taxon>
        <taxon>Caligidae</taxon>
        <taxon>Lepeophtheirus</taxon>
    </lineage>
</organism>
<gene>
    <name evidence="6" type="ORF">LSAA_14615</name>
</gene>
<dbReference type="Pfam" id="PF01869">
    <property type="entry name" value="BcrAD_BadFG"/>
    <property type="match status" value="1"/>
</dbReference>
<comment type="similarity">
    <text evidence="1">Belongs to the eukaryotic-type N-acetylglucosamine kinase family.</text>
</comment>
<dbReference type="InterPro" id="IPR043129">
    <property type="entry name" value="ATPase_NBD"/>
</dbReference>
<proteinExistence type="inferred from homology"/>
<sequence length="265" mass="29250">MYYGGVEGGGTKTSISIYNSEEEAVSRLVAVIKECYAKAGLPDDTTLESLGLCLSGGENEKTNNVIKEMIKSHGVAKSVIVKSDTIGPLATIGNEGVVLIAGTGSNCLTASGARCGGWGSFIGDEGGAHWIAQLATRWIFHSEDNFRHKIEPFSKEELRPLKEVIMNYFKIDELSDILTYCYDTYSKSHYAGVTKRIAELAQDTSDPVTKKLFSEAGSSLAYHVLAVEDHVEKNLNILCIGSLWLSWDLLKRRIRWNFFKAFKEH</sequence>
<dbReference type="SUPFAM" id="SSF53067">
    <property type="entry name" value="Actin-like ATPase domain"/>
    <property type="match status" value="2"/>
</dbReference>
<evidence type="ECO:0000256" key="1">
    <source>
        <dbReference type="ARBA" id="ARBA00006198"/>
    </source>
</evidence>
<dbReference type="Proteomes" id="UP000675881">
    <property type="component" value="Chromosome 9"/>
</dbReference>
<keyword evidence="7" id="KW-1185">Reference proteome</keyword>
<dbReference type="OrthoDB" id="311172at2759"/>
<dbReference type="GO" id="GO:0045127">
    <property type="term" value="F:N-acetylglucosamine kinase activity"/>
    <property type="evidence" value="ECO:0007669"/>
    <property type="project" value="UniProtKB-EC"/>
</dbReference>
<dbReference type="EMBL" id="HG994588">
    <property type="protein sequence ID" value="CAF3038794.1"/>
    <property type="molecule type" value="Genomic_DNA"/>
</dbReference>